<dbReference type="AlphaFoldDB" id="T1X402"/>
<organism evidence="2 3">
    <name type="scientific">Variovorax paradoxus B4</name>
    <dbReference type="NCBI Taxonomy" id="1246301"/>
    <lineage>
        <taxon>Bacteria</taxon>
        <taxon>Pseudomonadati</taxon>
        <taxon>Pseudomonadota</taxon>
        <taxon>Betaproteobacteria</taxon>
        <taxon>Burkholderiales</taxon>
        <taxon>Comamonadaceae</taxon>
        <taxon>Variovorax</taxon>
    </lineage>
</organism>
<name>T1X402_VARPD</name>
<keyword evidence="1" id="KW-1133">Transmembrane helix</keyword>
<feature type="transmembrane region" description="Helical" evidence="1">
    <location>
        <begin position="20"/>
        <end position="42"/>
    </location>
</feature>
<accession>T1X402</accession>
<dbReference type="KEGG" id="vpd:VAPA_1c00250"/>
<evidence type="ECO:0000313" key="3">
    <source>
        <dbReference type="Proteomes" id="UP000016223"/>
    </source>
</evidence>
<dbReference type="PATRIC" id="fig|1246301.3.peg.26"/>
<dbReference type="EMBL" id="CP003911">
    <property type="protein sequence ID" value="AGU47156.1"/>
    <property type="molecule type" value="Genomic_DNA"/>
</dbReference>
<reference evidence="2 3" key="1">
    <citation type="submission" date="2012-10" db="EMBL/GenBank/DDBJ databases">
        <title>Genome sequence of Variovorax paradoxus B4.</title>
        <authorList>
            <person name="Schuldes J."/>
            <person name="Brandt U."/>
            <person name="Hiessl S."/>
            <person name="Wuebbeler J.H."/>
            <person name="Thuermer A."/>
            <person name="Steinbuechel A."/>
            <person name="Daniel R."/>
        </authorList>
    </citation>
    <scope>NUCLEOTIDE SEQUENCE [LARGE SCALE GENOMIC DNA]</scope>
    <source>
        <strain evidence="2 3">B4</strain>
    </source>
</reference>
<protein>
    <submittedName>
        <fullName evidence="2">Uncharacterized protein</fullName>
    </submittedName>
</protein>
<sequence>MAERSRTESLHSVRPFPLHLPTLLPMEILTLATLIVVGAYILKSRDQRHRIALLGSHLGRYQIERLMETLTEGYLRCLGEDDAARRQQIWSLLDSTEEKLSAQFDSFAAEFARVDAADARVSKLPVAIPFAHRLFPAATFDLREALAIHARGIADVMRNESGRTPKAKAFTMSAELFLMQHTCHWFCKSKTVASARMLARHKTSYEQLLGAVSPGTRKAYAALTGQ</sequence>
<evidence type="ECO:0000313" key="2">
    <source>
        <dbReference type="EMBL" id="AGU47156.1"/>
    </source>
</evidence>
<keyword evidence="1" id="KW-0812">Transmembrane</keyword>
<dbReference type="HOGENOM" id="CLU_115756_0_0_4"/>
<gene>
    <name evidence="2" type="ORF">VAPA_1c00250</name>
</gene>
<keyword evidence="1" id="KW-0472">Membrane</keyword>
<proteinExistence type="predicted"/>
<evidence type="ECO:0000256" key="1">
    <source>
        <dbReference type="SAM" id="Phobius"/>
    </source>
</evidence>
<dbReference type="Proteomes" id="UP000016223">
    <property type="component" value="Chromosome 1"/>
</dbReference>